<reference evidence="3" key="1">
    <citation type="journal article" date="2019" name="Int. J. Syst. Evol. Microbiol.">
        <title>The Global Catalogue of Microorganisms (GCM) 10K type strain sequencing project: providing services to taxonomists for standard genome sequencing and annotation.</title>
        <authorList>
            <consortium name="The Broad Institute Genomics Platform"/>
            <consortium name="The Broad Institute Genome Sequencing Center for Infectious Disease"/>
            <person name="Wu L."/>
            <person name="Ma J."/>
        </authorList>
    </citation>
    <scope>NUCLEOTIDE SEQUENCE [LARGE SCALE GENOMIC DNA]</scope>
    <source>
        <strain evidence="3">CECT 8655</strain>
    </source>
</reference>
<comment type="caution">
    <text evidence="2">The sequence shown here is derived from an EMBL/GenBank/DDBJ whole genome shotgun (WGS) entry which is preliminary data.</text>
</comment>
<dbReference type="EMBL" id="JBHSCY010000002">
    <property type="protein sequence ID" value="MFC4269270.1"/>
    <property type="molecule type" value="Genomic_DNA"/>
</dbReference>
<keyword evidence="3" id="KW-1185">Reference proteome</keyword>
<accession>A0ABV8R9X7</accession>
<sequence length="138" mass="15603">MTNQSKPKAPFWIISILALIWNLMGVAAYLFMAFITEDQIAALPEEQQAEFLIEHPAWYTALFALAVFGGALACILMLFRKKTAYYFFLISGVCAIIQQGYLLATIELSSVIMPIMVIIFCIFLIWYSKKCTEDGILN</sequence>
<proteinExistence type="predicted"/>
<keyword evidence="1" id="KW-0472">Membrane</keyword>
<feature type="transmembrane region" description="Helical" evidence="1">
    <location>
        <begin position="56"/>
        <end position="78"/>
    </location>
</feature>
<dbReference type="Proteomes" id="UP001595826">
    <property type="component" value="Unassembled WGS sequence"/>
</dbReference>
<feature type="transmembrane region" description="Helical" evidence="1">
    <location>
        <begin position="12"/>
        <end position="36"/>
    </location>
</feature>
<keyword evidence="1" id="KW-1133">Transmembrane helix</keyword>
<protein>
    <recommendedName>
        <fullName evidence="4">Sugar transporter</fullName>
    </recommendedName>
</protein>
<evidence type="ECO:0008006" key="4">
    <source>
        <dbReference type="Google" id="ProtNLM"/>
    </source>
</evidence>
<keyword evidence="1" id="KW-0812">Transmembrane</keyword>
<gene>
    <name evidence="2" type="ORF">ACFOWD_10160</name>
</gene>
<evidence type="ECO:0000313" key="3">
    <source>
        <dbReference type="Proteomes" id="UP001595826"/>
    </source>
</evidence>
<feature type="transmembrane region" description="Helical" evidence="1">
    <location>
        <begin position="108"/>
        <end position="127"/>
    </location>
</feature>
<evidence type="ECO:0000313" key="2">
    <source>
        <dbReference type="EMBL" id="MFC4269270.1"/>
    </source>
</evidence>
<name>A0ABV8R9X7_9FLAO</name>
<dbReference type="RefSeq" id="WP_377410278.1">
    <property type="nucleotide sequence ID" value="NZ_JBHSCY010000002.1"/>
</dbReference>
<organism evidence="2 3">
    <name type="scientific">Polaribacter marinivivus</name>
    <dbReference type="NCBI Taxonomy" id="1524260"/>
    <lineage>
        <taxon>Bacteria</taxon>
        <taxon>Pseudomonadati</taxon>
        <taxon>Bacteroidota</taxon>
        <taxon>Flavobacteriia</taxon>
        <taxon>Flavobacteriales</taxon>
        <taxon>Flavobacteriaceae</taxon>
    </lineage>
</organism>
<evidence type="ECO:0000256" key="1">
    <source>
        <dbReference type="SAM" id="Phobius"/>
    </source>
</evidence>
<feature type="transmembrane region" description="Helical" evidence="1">
    <location>
        <begin position="85"/>
        <end position="102"/>
    </location>
</feature>